<reference evidence="5" key="1">
    <citation type="submission" date="2021-02" db="EMBL/GenBank/DDBJ databases">
        <title>First Annotated Genome of the Yellow-green Alga Tribonema minus.</title>
        <authorList>
            <person name="Mahan K.M."/>
        </authorList>
    </citation>
    <scope>NUCLEOTIDE SEQUENCE</scope>
    <source>
        <strain evidence="5">UTEX B ZZ1240</strain>
    </source>
</reference>
<dbReference type="GO" id="GO:0009536">
    <property type="term" value="C:plastid"/>
    <property type="evidence" value="ECO:0007669"/>
    <property type="project" value="UniProtKB-SubCell"/>
</dbReference>
<keyword evidence="3" id="KW-0732">Signal</keyword>
<keyword evidence="2" id="KW-0934">Plastid</keyword>
<feature type="domain" description="Plastid lipid-associated protein/fibrillin conserved" evidence="4">
    <location>
        <begin position="59"/>
        <end position="158"/>
    </location>
</feature>
<gene>
    <name evidence="5" type="ORF">JKP88DRAFT_221351</name>
</gene>
<evidence type="ECO:0000259" key="4">
    <source>
        <dbReference type="Pfam" id="PF04755"/>
    </source>
</evidence>
<feature type="signal peptide" evidence="3">
    <location>
        <begin position="1"/>
        <end position="20"/>
    </location>
</feature>
<feature type="chain" id="PRO_5032382400" description="Plastid lipid-associated protein/fibrillin conserved domain-containing protein" evidence="3">
    <location>
        <begin position="21"/>
        <end position="226"/>
    </location>
</feature>
<sequence length="226" mass="24789">MRSTMLRILVASVLFCACVAFHQAPLVRSAALRAGVSSHARRSCLQMVSSAVDGITDDKRRLLKIVSTTGMGKEESIAGAQEVDAIINKLETLGKGFDEATVDGEWQLVFSRNSKGSPSLQKVFSFQKGFANFDVREKVFHNIVQLAGNKIKVLADVAYEAEGDRLHSTITMAGIKLGPLFIPLPFKGRKGYLDMLYLDDEFRVTKGNRGGVFLHVRPNSLLSKEA</sequence>
<organism evidence="5 6">
    <name type="scientific">Tribonema minus</name>
    <dbReference type="NCBI Taxonomy" id="303371"/>
    <lineage>
        <taxon>Eukaryota</taxon>
        <taxon>Sar</taxon>
        <taxon>Stramenopiles</taxon>
        <taxon>Ochrophyta</taxon>
        <taxon>PX clade</taxon>
        <taxon>Xanthophyceae</taxon>
        <taxon>Tribonematales</taxon>
        <taxon>Tribonemataceae</taxon>
        <taxon>Tribonema</taxon>
    </lineage>
</organism>
<evidence type="ECO:0000313" key="5">
    <source>
        <dbReference type="EMBL" id="KAG5182255.1"/>
    </source>
</evidence>
<keyword evidence="6" id="KW-1185">Reference proteome</keyword>
<dbReference type="Proteomes" id="UP000664859">
    <property type="component" value="Unassembled WGS sequence"/>
</dbReference>
<evidence type="ECO:0000256" key="1">
    <source>
        <dbReference type="ARBA" id="ARBA00004474"/>
    </source>
</evidence>
<protein>
    <recommendedName>
        <fullName evidence="4">Plastid lipid-associated protein/fibrillin conserved domain-containing protein</fullName>
    </recommendedName>
</protein>
<proteinExistence type="predicted"/>
<accession>A0A835YZD2</accession>
<evidence type="ECO:0000313" key="6">
    <source>
        <dbReference type="Proteomes" id="UP000664859"/>
    </source>
</evidence>
<dbReference type="InterPro" id="IPR006843">
    <property type="entry name" value="PAP/fibrillin_dom"/>
</dbReference>
<dbReference type="EMBL" id="JAFCMP010000257">
    <property type="protein sequence ID" value="KAG5182255.1"/>
    <property type="molecule type" value="Genomic_DNA"/>
</dbReference>
<dbReference type="InterPro" id="IPR039633">
    <property type="entry name" value="PAP"/>
</dbReference>
<dbReference type="PANTHER" id="PTHR31906">
    <property type="entry name" value="PLASTID-LIPID-ASSOCIATED PROTEIN 4, CHLOROPLASTIC-RELATED"/>
    <property type="match status" value="1"/>
</dbReference>
<dbReference type="AlphaFoldDB" id="A0A835YZD2"/>
<evidence type="ECO:0000256" key="2">
    <source>
        <dbReference type="ARBA" id="ARBA00022640"/>
    </source>
</evidence>
<comment type="subcellular location">
    <subcellularLocation>
        <location evidence="1">Plastid</location>
    </subcellularLocation>
</comment>
<dbReference type="OrthoDB" id="189024at2759"/>
<dbReference type="Pfam" id="PF04755">
    <property type="entry name" value="PAP_fibrillin"/>
    <property type="match status" value="2"/>
</dbReference>
<name>A0A835YZD2_9STRA</name>
<feature type="domain" description="Plastid lipid-associated protein/fibrillin conserved" evidence="4">
    <location>
        <begin position="173"/>
        <end position="214"/>
    </location>
</feature>
<evidence type="ECO:0000256" key="3">
    <source>
        <dbReference type="SAM" id="SignalP"/>
    </source>
</evidence>
<dbReference type="PROSITE" id="PS51257">
    <property type="entry name" value="PROKAR_LIPOPROTEIN"/>
    <property type="match status" value="1"/>
</dbReference>
<comment type="caution">
    <text evidence="5">The sequence shown here is derived from an EMBL/GenBank/DDBJ whole genome shotgun (WGS) entry which is preliminary data.</text>
</comment>